<evidence type="ECO:0000313" key="3">
    <source>
        <dbReference type="Proteomes" id="UP000277498"/>
    </source>
</evidence>
<sequence>MTGKRRSPFGALVALIVAALGLVAIRTDPKGTGADPVARGATKAIGLGGALWLAWAAVRNRFSRGA</sequence>
<dbReference type="Proteomes" id="UP000277498">
    <property type="component" value="Unassembled WGS sequence"/>
</dbReference>
<keyword evidence="1" id="KW-0472">Membrane</keyword>
<feature type="transmembrane region" description="Helical" evidence="1">
    <location>
        <begin position="40"/>
        <end position="58"/>
    </location>
</feature>
<name>A0A3P5WXB2_9RHOB</name>
<evidence type="ECO:0000313" key="2">
    <source>
        <dbReference type="EMBL" id="VDC26072.1"/>
    </source>
</evidence>
<accession>A0A3P5WXB2</accession>
<organism evidence="2 3">
    <name type="scientific">Pseudogemmobacter humi</name>
    <dbReference type="NCBI Taxonomy" id="2483812"/>
    <lineage>
        <taxon>Bacteria</taxon>
        <taxon>Pseudomonadati</taxon>
        <taxon>Pseudomonadota</taxon>
        <taxon>Alphaproteobacteria</taxon>
        <taxon>Rhodobacterales</taxon>
        <taxon>Paracoccaceae</taxon>
        <taxon>Pseudogemmobacter</taxon>
    </lineage>
</organism>
<dbReference type="RefSeq" id="WP_124085976.1">
    <property type="nucleotide sequence ID" value="NZ_UXAW01000052.1"/>
</dbReference>
<dbReference type="AlphaFoldDB" id="A0A3P5WXB2"/>
<keyword evidence="1" id="KW-0812">Transmembrane</keyword>
<reference evidence="2 3" key="1">
    <citation type="submission" date="2018-11" db="EMBL/GenBank/DDBJ databases">
        <authorList>
            <person name="Criscuolo A."/>
        </authorList>
    </citation>
    <scope>NUCLEOTIDE SEQUENCE [LARGE SCALE GENOMIC DNA]</scope>
    <source>
        <strain evidence="2">ACIP111625</strain>
    </source>
</reference>
<gene>
    <name evidence="2" type="ORF">XINFAN_01560</name>
</gene>
<protein>
    <submittedName>
        <fullName evidence="2">Uncharacterized protein</fullName>
    </submittedName>
</protein>
<evidence type="ECO:0000256" key="1">
    <source>
        <dbReference type="SAM" id="Phobius"/>
    </source>
</evidence>
<proteinExistence type="predicted"/>
<keyword evidence="1" id="KW-1133">Transmembrane helix</keyword>
<keyword evidence="3" id="KW-1185">Reference proteome</keyword>
<dbReference type="EMBL" id="UXAW01000052">
    <property type="protein sequence ID" value="VDC26072.1"/>
    <property type="molecule type" value="Genomic_DNA"/>
</dbReference>